<proteinExistence type="predicted"/>
<dbReference type="AlphaFoldDB" id="B4IHG4"/>
<accession>B4IHG4</accession>
<dbReference type="Proteomes" id="UP000001292">
    <property type="component" value="Unassembled WGS sequence"/>
</dbReference>
<keyword evidence="2" id="KW-1185">Reference proteome</keyword>
<reference evidence="1 2" key="1">
    <citation type="journal article" date="2007" name="Nature">
        <title>Evolution of genes and genomes on the Drosophila phylogeny.</title>
        <authorList>
            <consortium name="Drosophila 12 Genomes Consortium"/>
            <person name="Clark A.G."/>
            <person name="Eisen M.B."/>
            <person name="Smith D.R."/>
            <person name="Bergman C.M."/>
            <person name="Oliver B."/>
            <person name="Markow T.A."/>
            <person name="Kaufman T.C."/>
            <person name="Kellis M."/>
            <person name="Gelbart W."/>
            <person name="Iyer V.N."/>
            <person name="Pollard D.A."/>
            <person name="Sackton T.B."/>
            <person name="Larracuente A.M."/>
            <person name="Singh N.D."/>
            <person name="Abad J.P."/>
            <person name="Abt D.N."/>
            <person name="Adryan B."/>
            <person name="Aguade M."/>
            <person name="Akashi H."/>
            <person name="Anderson W.W."/>
            <person name="Aquadro C.F."/>
            <person name="Ardell D.H."/>
            <person name="Arguello R."/>
            <person name="Artieri C.G."/>
            <person name="Barbash D.A."/>
            <person name="Barker D."/>
            <person name="Barsanti P."/>
            <person name="Batterham P."/>
            <person name="Batzoglou S."/>
            <person name="Begun D."/>
            <person name="Bhutkar A."/>
            <person name="Blanco E."/>
            <person name="Bosak S.A."/>
            <person name="Bradley R.K."/>
            <person name="Brand A.D."/>
            <person name="Brent M.R."/>
            <person name="Brooks A.N."/>
            <person name="Brown R.H."/>
            <person name="Butlin R.K."/>
            <person name="Caggese C."/>
            <person name="Calvi B.R."/>
            <person name="Bernardo de Carvalho A."/>
            <person name="Caspi A."/>
            <person name="Castrezana S."/>
            <person name="Celniker S.E."/>
            <person name="Chang J.L."/>
            <person name="Chapple C."/>
            <person name="Chatterji S."/>
            <person name="Chinwalla A."/>
            <person name="Civetta A."/>
            <person name="Clifton S.W."/>
            <person name="Comeron J.M."/>
            <person name="Costello J.C."/>
            <person name="Coyne J.A."/>
            <person name="Daub J."/>
            <person name="David R.G."/>
            <person name="Delcher A.L."/>
            <person name="Delehaunty K."/>
            <person name="Do C.B."/>
            <person name="Ebling H."/>
            <person name="Edwards K."/>
            <person name="Eickbush T."/>
            <person name="Evans J.D."/>
            <person name="Filipski A."/>
            <person name="Findeiss S."/>
            <person name="Freyhult E."/>
            <person name="Fulton L."/>
            <person name="Fulton R."/>
            <person name="Garcia A.C."/>
            <person name="Gardiner A."/>
            <person name="Garfield D.A."/>
            <person name="Garvin B.E."/>
            <person name="Gibson G."/>
            <person name="Gilbert D."/>
            <person name="Gnerre S."/>
            <person name="Godfrey J."/>
            <person name="Good R."/>
            <person name="Gotea V."/>
            <person name="Gravely B."/>
            <person name="Greenberg A.J."/>
            <person name="Griffiths-Jones S."/>
            <person name="Gross S."/>
            <person name="Guigo R."/>
            <person name="Gustafson E.A."/>
            <person name="Haerty W."/>
            <person name="Hahn M.W."/>
            <person name="Halligan D.L."/>
            <person name="Halpern A.L."/>
            <person name="Halter G.M."/>
            <person name="Han M.V."/>
            <person name="Heger A."/>
            <person name="Hillier L."/>
            <person name="Hinrichs A.S."/>
            <person name="Holmes I."/>
            <person name="Hoskins R.A."/>
            <person name="Hubisz M.J."/>
            <person name="Hultmark D."/>
            <person name="Huntley M.A."/>
            <person name="Jaffe D.B."/>
            <person name="Jagadeeshan S."/>
            <person name="Jeck W.R."/>
            <person name="Johnson J."/>
            <person name="Jones C.D."/>
            <person name="Jordan W.C."/>
            <person name="Karpen G.H."/>
            <person name="Kataoka E."/>
            <person name="Keightley P.D."/>
            <person name="Kheradpour P."/>
            <person name="Kirkness E.F."/>
            <person name="Koerich L.B."/>
            <person name="Kristiansen K."/>
            <person name="Kudrna D."/>
            <person name="Kulathinal R.J."/>
            <person name="Kumar S."/>
            <person name="Kwok R."/>
            <person name="Lander E."/>
            <person name="Langley C.H."/>
            <person name="Lapoint R."/>
            <person name="Lazzaro B.P."/>
            <person name="Lee S.J."/>
            <person name="Levesque L."/>
            <person name="Li R."/>
            <person name="Lin C.F."/>
            <person name="Lin M.F."/>
            <person name="Lindblad-Toh K."/>
            <person name="Llopart A."/>
            <person name="Long M."/>
            <person name="Low L."/>
            <person name="Lozovsky E."/>
            <person name="Lu J."/>
            <person name="Luo M."/>
            <person name="Machado C.A."/>
            <person name="Makalowski W."/>
            <person name="Marzo M."/>
            <person name="Matsuda M."/>
            <person name="Matzkin L."/>
            <person name="McAllister B."/>
            <person name="McBride C.S."/>
            <person name="McKernan B."/>
            <person name="McKernan K."/>
            <person name="Mendez-Lago M."/>
            <person name="Minx P."/>
            <person name="Mollenhauer M.U."/>
            <person name="Montooth K."/>
            <person name="Mount S.M."/>
            <person name="Mu X."/>
            <person name="Myers E."/>
            <person name="Negre B."/>
            <person name="Newfeld S."/>
            <person name="Nielsen R."/>
            <person name="Noor M.A."/>
            <person name="O'Grady P."/>
            <person name="Pachter L."/>
            <person name="Papaceit M."/>
            <person name="Parisi M.J."/>
            <person name="Parisi M."/>
            <person name="Parts L."/>
            <person name="Pedersen J.S."/>
            <person name="Pesole G."/>
            <person name="Phillippy A.M."/>
            <person name="Ponting C.P."/>
            <person name="Pop M."/>
            <person name="Porcelli D."/>
            <person name="Powell J.R."/>
            <person name="Prohaska S."/>
            <person name="Pruitt K."/>
            <person name="Puig M."/>
            <person name="Quesneville H."/>
            <person name="Ram K.R."/>
            <person name="Rand D."/>
            <person name="Rasmussen M.D."/>
            <person name="Reed L.K."/>
            <person name="Reenan R."/>
            <person name="Reily A."/>
            <person name="Remington K.A."/>
            <person name="Rieger T.T."/>
            <person name="Ritchie M.G."/>
            <person name="Robin C."/>
            <person name="Rogers Y.H."/>
            <person name="Rohde C."/>
            <person name="Rozas J."/>
            <person name="Rubenfield M.J."/>
            <person name="Ruiz A."/>
            <person name="Russo S."/>
            <person name="Salzberg S.L."/>
            <person name="Sanchez-Gracia A."/>
            <person name="Saranga D.J."/>
            <person name="Sato H."/>
            <person name="Schaeffer S.W."/>
            <person name="Schatz M.C."/>
            <person name="Schlenke T."/>
            <person name="Schwartz R."/>
            <person name="Segarra C."/>
            <person name="Singh R.S."/>
            <person name="Sirot L."/>
            <person name="Sirota M."/>
            <person name="Sisneros N.B."/>
            <person name="Smith C.D."/>
            <person name="Smith T.F."/>
            <person name="Spieth J."/>
            <person name="Stage D.E."/>
            <person name="Stark A."/>
            <person name="Stephan W."/>
            <person name="Strausberg R.L."/>
            <person name="Strempel S."/>
            <person name="Sturgill D."/>
            <person name="Sutton G."/>
            <person name="Sutton G.G."/>
            <person name="Tao W."/>
            <person name="Teichmann S."/>
            <person name="Tobari Y.N."/>
            <person name="Tomimura Y."/>
            <person name="Tsolas J.M."/>
            <person name="Valente V.L."/>
            <person name="Venter E."/>
            <person name="Venter J.C."/>
            <person name="Vicario S."/>
            <person name="Vieira F.G."/>
            <person name="Vilella A.J."/>
            <person name="Villasante A."/>
            <person name="Walenz B."/>
            <person name="Wang J."/>
            <person name="Wasserman M."/>
            <person name="Watts T."/>
            <person name="Wilson D."/>
            <person name="Wilson R.K."/>
            <person name="Wing R.A."/>
            <person name="Wolfner M.F."/>
            <person name="Wong A."/>
            <person name="Wong G.K."/>
            <person name="Wu C.I."/>
            <person name="Wu G."/>
            <person name="Yamamoto D."/>
            <person name="Yang H.P."/>
            <person name="Yang S.P."/>
            <person name="Yorke J.A."/>
            <person name="Yoshida K."/>
            <person name="Zdobnov E."/>
            <person name="Zhang P."/>
            <person name="Zhang Y."/>
            <person name="Zimin A.V."/>
            <person name="Baldwin J."/>
            <person name="Abdouelleil A."/>
            <person name="Abdulkadir J."/>
            <person name="Abebe A."/>
            <person name="Abera B."/>
            <person name="Abreu J."/>
            <person name="Acer S.C."/>
            <person name="Aftuck L."/>
            <person name="Alexander A."/>
            <person name="An P."/>
            <person name="Anderson E."/>
            <person name="Anderson S."/>
            <person name="Arachi H."/>
            <person name="Azer M."/>
            <person name="Bachantsang P."/>
            <person name="Barry A."/>
            <person name="Bayul T."/>
            <person name="Berlin A."/>
            <person name="Bessette D."/>
            <person name="Bloom T."/>
            <person name="Blye J."/>
            <person name="Boguslavskiy L."/>
            <person name="Bonnet C."/>
            <person name="Boukhgalter B."/>
            <person name="Bourzgui I."/>
            <person name="Brown A."/>
            <person name="Cahill P."/>
            <person name="Channer S."/>
            <person name="Cheshatsang Y."/>
            <person name="Chuda L."/>
            <person name="Citroen M."/>
            <person name="Collymore A."/>
            <person name="Cooke P."/>
            <person name="Costello M."/>
            <person name="D'Aco K."/>
            <person name="Daza R."/>
            <person name="De Haan G."/>
            <person name="DeGray S."/>
            <person name="DeMaso C."/>
            <person name="Dhargay N."/>
            <person name="Dooley K."/>
            <person name="Dooley E."/>
            <person name="Doricent M."/>
            <person name="Dorje P."/>
            <person name="Dorjee K."/>
            <person name="Dupes A."/>
            <person name="Elong R."/>
            <person name="Falk J."/>
            <person name="Farina A."/>
            <person name="Faro S."/>
            <person name="Ferguson D."/>
            <person name="Fisher S."/>
            <person name="Foley C.D."/>
            <person name="Franke A."/>
            <person name="Friedrich D."/>
            <person name="Gadbois L."/>
            <person name="Gearin G."/>
            <person name="Gearin C.R."/>
            <person name="Giannoukos G."/>
            <person name="Goode T."/>
            <person name="Graham J."/>
            <person name="Grandbois E."/>
            <person name="Grewal S."/>
            <person name="Gyaltsen K."/>
            <person name="Hafez N."/>
            <person name="Hagos B."/>
            <person name="Hall J."/>
            <person name="Henson C."/>
            <person name="Hollinger A."/>
            <person name="Honan T."/>
            <person name="Huard M.D."/>
            <person name="Hughes L."/>
            <person name="Hurhula B."/>
            <person name="Husby M.E."/>
            <person name="Kamat A."/>
            <person name="Kanga B."/>
            <person name="Kashin S."/>
            <person name="Khazanovich D."/>
            <person name="Kisner P."/>
            <person name="Lance K."/>
            <person name="Lara M."/>
            <person name="Lee W."/>
            <person name="Lennon N."/>
            <person name="Letendre F."/>
            <person name="LeVine R."/>
            <person name="Lipovsky A."/>
            <person name="Liu X."/>
            <person name="Liu J."/>
            <person name="Liu S."/>
            <person name="Lokyitsang T."/>
            <person name="Lokyitsang Y."/>
            <person name="Lubonja R."/>
            <person name="Lui A."/>
            <person name="MacDonald P."/>
            <person name="Magnisalis V."/>
            <person name="Maru K."/>
            <person name="Matthews C."/>
            <person name="McCusker W."/>
            <person name="McDonough S."/>
            <person name="Mehta T."/>
            <person name="Meldrim J."/>
            <person name="Meneus L."/>
            <person name="Mihai O."/>
            <person name="Mihalev A."/>
            <person name="Mihova T."/>
            <person name="Mittelman R."/>
            <person name="Mlenga V."/>
            <person name="Montmayeur A."/>
            <person name="Mulrain L."/>
            <person name="Navidi A."/>
            <person name="Naylor J."/>
            <person name="Negash T."/>
            <person name="Nguyen T."/>
            <person name="Nguyen N."/>
            <person name="Nicol R."/>
            <person name="Norbu C."/>
            <person name="Norbu N."/>
            <person name="Novod N."/>
            <person name="O'Neill B."/>
            <person name="Osman S."/>
            <person name="Markiewicz E."/>
            <person name="Oyono O.L."/>
            <person name="Patti C."/>
            <person name="Phunkhang P."/>
            <person name="Pierre F."/>
            <person name="Priest M."/>
            <person name="Raghuraman S."/>
            <person name="Rege F."/>
            <person name="Reyes R."/>
            <person name="Rise C."/>
            <person name="Rogov P."/>
            <person name="Ross K."/>
            <person name="Ryan E."/>
            <person name="Settipalli S."/>
            <person name="Shea T."/>
            <person name="Sherpa N."/>
            <person name="Shi L."/>
            <person name="Shih D."/>
            <person name="Sparrow T."/>
            <person name="Spaulding J."/>
            <person name="Stalker J."/>
            <person name="Stange-Thomann N."/>
            <person name="Stavropoulos S."/>
            <person name="Stone C."/>
            <person name="Strader C."/>
            <person name="Tesfaye S."/>
            <person name="Thomson T."/>
            <person name="Thoulutsang Y."/>
            <person name="Thoulutsang D."/>
            <person name="Topham K."/>
            <person name="Topping I."/>
            <person name="Tsamla T."/>
            <person name="Vassiliev H."/>
            <person name="Vo A."/>
            <person name="Wangchuk T."/>
            <person name="Wangdi T."/>
            <person name="Weiand M."/>
            <person name="Wilkinson J."/>
            <person name="Wilson A."/>
            <person name="Yadav S."/>
            <person name="Young G."/>
            <person name="Yu Q."/>
            <person name="Zembek L."/>
            <person name="Zhong D."/>
            <person name="Zimmer A."/>
            <person name="Zwirko Z."/>
            <person name="Jaffe D.B."/>
            <person name="Alvarez P."/>
            <person name="Brockman W."/>
            <person name="Butler J."/>
            <person name="Chin C."/>
            <person name="Gnerre S."/>
            <person name="Grabherr M."/>
            <person name="Kleber M."/>
            <person name="Mauceli E."/>
            <person name="MacCallum I."/>
        </authorList>
    </citation>
    <scope>NUCLEOTIDE SEQUENCE [LARGE SCALE GENOMIC DNA]</scope>
    <source>
        <strain evidence="2">Rob3c / Tucson 14021-0248.25</strain>
    </source>
</reference>
<protein>
    <submittedName>
        <fullName evidence="1">GM11830</fullName>
    </submittedName>
</protein>
<organism evidence="2">
    <name type="scientific">Drosophila sechellia</name>
    <name type="common">Fruit fly</name>
    <dbReference type="NCBI Taxonomy" id="7238"/>
    <lineage>
        <taxon>Eukaryota</taxon>
        <taxon>Metazoa</taxon>
        <taxon>Ecdysozoa</taxon>
        <taxon>Arthropoda</taxon>
        <taxon>Hexapoda</taxon>
        <taxon>Insecta</taxon>
        <taxon>Pterygota</taxon>
        <taxon>Neoptera</taxon>
        <taxon>Endopterygota</taxon>
        <taxon>Diptera</taxon>
        <taxon>Brachycera</taxon>
        <taxon>Muscomorpha</taxon>
        <taxon>Ephydroidea</taxon>
        <taxon>Drosophilidae</taxon>
        <taxon>Drosophila</taxon>
        <taxon>Sophophora</taxon>
    </lineage>
</organism>
<dbReference type="HOGENOM" id="CLU_2485734_0_0_1"/>
<dbReference type="EMBL" id="CH480838">
    <property type="protein sequence ID" value="EDW49188.1"/>
    <property type="molecule type" value="Genomic_DNA"/>
</dbReference>
<name>B4IHG4_DROSE</name>
<sequence length="87" mass="9840">MEQKSRGIEMQQLAVRILHPASSIQRAKCQGWPLLRVRGDKPNNVTRLNGGADIAQLRLAGWKDMAESQEEDLQVVGMATQLRFLHF</sequence>
<evidence type="ECO:0000313" key="1">
    <source>
        <dbReference type="EMBL" id="EDW49188.1"/>
    </source>
</evidence>
<evidence type="ECO:0000313" key="2">
    <source>
        <dbReference type="Proteomes" id="UP000001292"/>
    </source>
</evidence>
<gene>
    <name evidence="1" type="primary">Dsec\GM11830</name>
    <name evidence="1" type="ORF">Dsec_GM11830</name>
</gene>